<reference evidence="1 2" key="1">
    <citation type="submission" date="2014-02" db="EMBL/GenBank/DDBJ databases">
        <authorList>
            <person name="Genoscope - CEA"/>
        </authorList>
    </citation>
    <scope>NUCLEOTIDE SEQUENCE [LARGE SCALE GENOMIC DNA]</scope>
    <source>
        <strain evidence="1 2">PCC 8005</strain>
    </source>
</reference>
<gene>
    <name evidence="1" type="ORF">ARTHRO_10259</name>
</gene>
<name>A0A9P1KBL6_9CYAN</name>
<dbReference type="EMBL" id="FO818640">
    <property type="protein sequence ID" value="CDM92586.1"/>
    <property type="molecule type" value="Genomic_DNA"/>
</dbReference>
<sequence>MSKKSKNRKHYYLNNPGNQDILLLRDEVHKAVTNEQFIVEIPVRDDEIIEIEENKNKNYSNNRLVSIKIDQLDYHNDKSTVEKIWKVDLEKPIPGISTQSKTPECAILVLQKYQDTTQNLIDEKIYRLMIILIELKSSINVKNYHDSVLKNIEGKFADGMSRMYILLTLNNHLNPIQGYHQETIYIDFKGILFYLKSNLIDNNSQLYSILNNQTDLLTCRTLLREQDKIKIKHLKVTNQMTISLETLLSK</sequence>
<evidence type="ECO:0000313" key="1">
    <source>
        <dbReference type="EMBL" id="CDM92586.1"/>
    </source>
</evidence>
<dbReference type="Proteomes" id="UP000032946">
    <property type="component" value="Chromosome"/>
</dbReference>
<keyword evidence="2" id="KW-1185">Reference proteome</keyword>
<dbReference type="AlphaFoldDB" id="A0A9P1KBL6"/>
<organism evidence="1 2">
    <name type="scientific">Limnospira indica PCC 8005</name>
    <dbReference type="NCBI Taxonomy" id="376219"/>
    <lineage>
        <taxon>Bacteria</taxon>
        <taxon>Bacillati</taxon>
        <taxon>Cyanobacteriota</taxon>
        <taxon>Cyanophyceae</taxon>
        <taxon>Oscillatoriophycideae</taxon>
        <taxon>Oscillatoriales</taxon>
        <taxon>Sirenicapillariaceae</taxon>
        <taxon>Limnospira</taxon>
    </lineage>
</organism>
<proteinExistence type="predicted"/>
<dbReference type="RefSeq" id="WP_008051935.1">
    <property type="nucleotide sequence ID" value="NZ_FO818640.1"/>
</dbReference>
<accession>A0A9P1KBL6</accession>
<evidence type="ECO:0000313" key="2">
    <source>
        <dbReference type="Proteomes" id="UP000032946"/>
    </source>
</evidence>
<protein>
    <submittedName>
        <fullName evidence="1">Uncharacterized protein</fullName>
    </submittedName>
</protein>